<comment type="subcellular location">
    <subcellularLocation>
        <location evidence="1">Fimbrium</location>
    </subcellularLocation>
</comment>
<dbReference type="Gene3D" id="3.40.50.410">
    <property type="entry name" value="von Willebrand factor, type A domain"/>
    <property type="match status" value="2"/>
</dbReference>
<feature type="region of interest" description="Disordered" evidence="7">
    <location>
        <begin position="595"/>
        <end position="625"/>
    </location>
</feature>
<keyword evidence="11" id="KW-1185">Reference proteome</keyword>
<dbReference type="GO" id="GO:0009289">
    <property type="term" value="C:pilus"/>
    <property type="evidence" value="ECO:0007669"/>
    <property type="project" value="UniProtKB-SubCell"/>
</dbReference>
<keyword evidence="4" id="KW-0479">Metal-binding</keyword>
<dbReference type="SUPFAM" id="SSF50998">
    <property type="entry name" value="Quinoprotein alcohol dehydrogenase-like"/>
    <property type="match status" value="1"/>
</dbReference>
<evidence type="ECO:0000313" key="10">
    <source>
        <dbReference type="EMBL" id="KGD63698.1"/>
    </source>
</evidence>
<gene>
    <name evidence="10" type="ORF">Y5S_03121</name>
</gene>
<evidence type="ECO:0000313" key="11">
    <source>
        <dbReference type="Proteomes" id="UP000029444"/>
    </source>
</evidence>
<dbReference type="GO" id="GO:0046872">
    <property type="term" value="F:metal ion binding"/>
    <property type="evidence" value="ECO:0007669"/>
    <property type="project" value="UniProtKB-KW"/>
</dbReference>
<feature type="compositionally biased region" description="Acidic residues" evidence="7">
    <location>
        <begin position="1327"/>
        <end position="1337"/>
    </location>
</feature>
<dbReference type="SUPFAM" id="SSF53300">
    <property type="entry name" value="vWA-like"/>
    <property type="match status" value="1"/>
</dbReference>
<evidence type="ECO:0000256" key="3">
    <source>
        <dbReference type="ARBA" id="ARBA00022558"/>
    </source>
</evidence>
<dbReference type="STRING" id="1177154.Y5S_03121"/>
<accession>A0A095TMP8</accession>
<feature type="signal peptide" evidence="8">
    <location>
        <begin position="1"/>
        <end position="28"/>
    </location>
</feature>
<evidence type="ECO:0000256" key="1">
    <source>
        <dbReference type="ARBA" id="ARBA00004561"/>
    </source>
</evidence>
<feature type="compositionally biased region" description="Polar residues" evidence="7">
    <location>
        <begin position="612"/>
        <end position="625"/>
    </location>
</feature>
<feature type="chain" id="PRO_5001909875" evidence="8">
    <location>
        <begin position="29"/>
        <end position="1398"/>
    </location>
</feature>
<evidence type="ECO:0000256" key="7">
    <source>
        <dbReference type="SAM" id="MobiDB-lite"/>
    </source>
</evidence>
<dbReference type="InterPro" id="IPR008707">
    <property type="entry name" value="B-propeller_PilY1"/>
</dbReference>
<dbReference type="SMART" id="SM00564">
    <property type="entry name" value="PQQ"/>
    <property type="match status" value="2"/>
</dbReference>
<evidence type="ECO:0000259" key="9">
    <source>
        <dbReference type="Pfam" id="PF05567"/>
    </source>
</evidence>
<feature type="domain" description="PilY1 beta-propeller" evidence="9">
    <location>
        <begin position="895"/>
        <end position="1117"/>
    </location>
</feature>
<dbReference type="Proteomes" id="UP000029444">
    <property type="component" value="Unassembled WGS sequence"/>
</dbReference>
<proteinExistence type="inferred from homology"/>
<evidence type="ECO:0000256" key="2">
    <source>
        <dbReference type="ARBA" id="ARBA00008387"/>
    </source>
</evidence>
<reference evidence="10 11" key="1">
    <citation type="submission" date="2012-09" db="EMBL/GenBank/DDBJ databases">
        <title>Genome Sequence of alkane-degrading Bacterium Alcanivorax sp. 19-m-6.</title>
        <authorList>
            <person name="Lai Q."/>
            <person name="Shao Z."/>
        </authorList>
    </citation>
    <scope>NUCLEOTIDE SEQUENCE [LARGE SCALE GENOMIC DNA]</scope>
    <source>
        <strain evidence="10 11">19-m-6</strain>
    </source>
</reference>
<evidence type="ECO:0000256" key="8">
    <source>
        <dbReference type="SAM" id="SignalP"/>
    </source>
</evidence>
<dbReference type="EMBL" id="ARXV01000015">
    <property type="protein sequence ID" value="KGD63698.1"/>
    <property type="molecule type" value="Genomic_DNA"/>
</dbReference>
<dbReference type="Pfam" id="PF05567">
    <property type="entry name" value="T4P_PilY1"/>
    <property type="match status" value="1"/>
</dbReference>
<comment type="similarity">
    <text evidence="2">Belongs to the PilY1 family.</text>
</comment>
<keyword evidence="3" id="KW-1029">Fimbrium biogenesis</keyword>
<comment type="caution">
    <text evidence="10">The sequence shown here is derived from an EMBL/GenBank/DDBJ whole genome shotgun (WGS) entry which is preliminary data.</text>
</comment>
<evidence type="ECO:0000256" key="4">
    <source>
        <dbReference type="ARBA" id="ARBA00022723"/>
    </source>
</evidence>
<keyword evidence="6" id="KW-0281">Fimbrium</keyword>
<dbReference type="PATRIC" id="fig|1177154.3.peg.3161"/>
<dbReference type="eggNOG" id="COG3419">
    <property type="taxonomic scope" value="Bacteria"/>
</dbReference>
<dbReference type="eggNOG" id="COG2304">
    <property type="taxonomic scope" value="Bacteria"/>
</dbReference>
<protein>
    <submittedName>
        <fullName evidence="10">Tfp pilus assembly protein tip-associated adhesin PilY1-like protein</fullName>
    </submittedName>
</protein>
<dbReference type="InterPro" id="IPR011047">
    <property type="entry name" value="Quinoprotein_ADH-like_sf"/>
</dbReference>
<name>A0A095TMP8_9GAMM</name>
<evidence type="ECO:0000256" key="5">
    <source>
        <dbReference type="ARBA" id="ARBA00022837"/>
    </source>
</evidence>
<dbReference type="InterPro" id="IPR036465">
    <property type="entry name" value="vWFA_dom_sf"/>
</dbReference>
<keyword evidence="5" id="KW-0106">Calcium</keyword>
<dbReference type="InterPro" id="IPR018391">
    <property type="entry name" value="PQQ_b-propeller_rpt"/>
</dbReference>
<dbReference type="OrthoDB" id="7156875at2"/>
<evidence type="ECO:0000256" key="6">
    <source>
        <dbReference type="ARBA" id="ARBA00023263"/>
    </source>
</evidence>
<feature type="region of interest" description="Disordered" evidence="7">
    <location>
        <begin position="1312"/>
        <end position="1337"/>
    </location>
</feature>
<organism evidence="10 11">
    <name type="scientific">Alcanivorax nanhaiticus</name>
    <dbReference type="NCBI Taxonomy" id="1177154"/>
    <lineage>
        <taxon>Bacteria</taxon>
        <taxon>Pseudomonadati</taxon>
        <taxon>Pseudomonadota</taxon>
        <taxon>Gammaproteobacteria</taxon>
        <taxon>Oceanospirillales</taxon>
        <taxon>Alcanivoracaceae</taxon>
        <taxon>Alcanivorax</taxon>
    </lineage>
</organism>
<sequence length="1398" mass="151325">MIMKTRKQIFQSTALAMAILLAAPVIKAEDTEIYFNTIDGDNTAPVNLVLLLDTSGSMSNTVCVDDACSSKNAKMSELQIALRRVIDTLGSNARIGLGRYNKSNVGGRLVYPVRGLDEVDSDGAVRSSVLRDSGDGFQYSGKAVNLGTNDIPLPNGGADNGRVGFLFEDLDVPRYAKITKAYIEVQSSEYTSDNINIDLAYEDVGSSEPFSVTDIQSRTWVGGYGGPLNTTWGWGELYQIDATKLVQDAVDRASWCGGNDLALSMTNATPGDTTTRLIKAFDDRAGAPPALVVEWDYNVNPATLNAGDPNYNDSLSCGSGIKANIGSPLDDGVEYGSGGVDLEDKYLELRASDFGAGLRFPRLALDGRVALPKPDVIQSAYLYVRGRTNDSYVGGDFVVQGLVNGVDASTTPPTPLYVDEFTTATNNISSRPVSAAKVVHTITGNFRQWHKIDVTTVLQEIISNQYWVKNGDFGLALSLQGTGSQQYQIYASEYGAASAPYIEIQALSAETAAFLPRVRDRLKEKINALTADGGTPTMESYSEMGRYLLGEAPRYAQNYDDSVEYVDPSTKKRYLSPSDRYPFARSCTSNHIITLSDGMPTNDGDHEAVESLTGSRDCTSGASSQDQRSYNCQIQLSTWLFDGTKNGLGQPITTHSIGFDVPPDLQENFRNVARASNGQYASARNAQDLEAVFSEIINSITVENTSLAAPGVAVNQLSRLDFLDQTYFSVFKPDASFSVWEGNMKRYRISSDGAGGVQIYDQRGLQAIDPNTGFFKDTATSWWGTAEDGATVGLGGARNQVTPDTRRLFVATSSPSAGGSTTATTATGSTLTEYTAYDKISKVNLGLPSTASDLQHQQMYAYLMNTWGDPLHSVPILVNYGFSGSFEDAVGNPDQQDNTIFVSTNDGMLHAVDAKTGKEQSAFMPYEILQQTAERYGEPKLLQPDNRRTTYGLDSSWTVWRKGESNASAKAVYAFGGMRRGGKNYYALNYTDRSSPKLMWVAKGGSGSFAEMGQTWSEPTFGFIQVSGNKIPVLVFGGGYSPDDHDDVTTVSSSDKEGNAIYMVNAMTGALIWKVSGGDLKWSIPGSVATIDYNFDGVIDFLYAADLGGQIIRVDLKQNPGSIGDLVQRTEVVAKLGASESSGKLNQRRFYEAPAVQLGYRDGKQSFQIMIGSGYRAHPLDEQTQDRIYAIDDYEPISHIADSYQDQSAVTHGDLLDVTTDYSPSLTGKKGYYIDLDRSVGEKVLSTPSSLFGLAYFTTYVNESDDLNECQSIPGGGRAYIVNAIDGSPAADLNNDGQVDNPNSRYEELGNQGIPPTPQIFIPPSTDDGDDDSGGEDDWMLNADVECPSIEYAVLIGTSIITGNGISSCGVEKRQWRELESEQQAAERLKKYSGAATP</sequence>
<keyword evidence="8" id="KW-0732">Signal</keyword>